<evidence type="ECO:0000256" key="7">
    <source>
        <dbReference type="RuleBase" id="RU368123"/>
    </source>
</evidence>
<dbReference type="SUPFAM" id="SSF81427">
    <property type="entry name" value="Mitochondrial cytochrome c oxidase subunit VIIc (aka VIIIa)"/>
    <property type="match status" value="1"/>
</dbReference>
<keyword evidence="5 7" id="KW-0496">Mitochondrion</keyword>
<dbReference type="EMBL" id="ML211181">
    <property type="protein sequence ID" value="TFK86828.1"/>
    <property type="molecule type" value="Genomic_DNA"/>
</dbReference>
<comment type="pathway">
    <text evidence="2 7">Energy metabolism; oxidative phosphorylation.</text>
</comment>
<comment type="function">
    <text evidence="7">Component of the cytochrome c oxidase, the last enzyme in the mitochondrial electron transport chain which drives oxidative phosphorylation. The respiratory chain contains 3 multisubunit complexes succinate dehydrogenase (complex II, CII), ubiquinol-cytochrome c oxidoreductase (cytochrome b-c1 complex, complex III, CIII) and cytochrome c oxidase (complex IV, CIV), that cooperate to transfer electrons derived from NADH and succinate to molecular oxygen, creating an electrochemical gradient over the inner membrane that drives transmembrane transport and the ATP synthase. Cytochrome c oxidase is the component of the respiratory chain that catalyzes the reduction of oxygen to water. Electrons originating from reduced cytochrome c in the intermembrane space (IMS) are transferred via the dinuclear copper A center (CU(A)) of subunit 2 and heme A of subunit 1 to the active site in subunit 1, a binuclear center (BNC) formed by heme A3 and copper B (CU(B)). The BNC reduces molecular oxygen to 2 water molecules using 4 electrons from cytochrome c in the IMS and 4 protons from the mitochondrial matrix.</text>
</comment>
<keyword evidence="9" id="KW-1185">Reference proteome</keyword>
<keyword evidence="4 7" id="KW-0999">Mitochondrion inner membrane</keyword>
<keyword evidence="7" id="KW-0809">Transit peptide</keyword>
<dbReference type="InParanoid" id="A0A5C3PE03"/>
<keyword evidence="7" id="KW-0812">Transmembrane</keyword>
<evidence type="ECO:0000256" key="6">
    <source>
        <dbReference type="ARBA" id="ARBA00023136"/>
    </source>
</evidence>
<evidence type="ECO:0000313" key="9">
    <source>
        <dbReference type="Proteomes" id="UP000308197"/>
    </source>
</evidence>
<organism evidence="8 9">
    <name type="scientific">Polyporus arcularius HHB13444</name>
    <dbReference type="NCBI Taxonomy" id="1314778"/>
    <lineage>
        <taxon>Eukaryota</taxon>
        <taxon>Fungi</taxon>
        <taxon>Dikarya</taxon>
        <taxon>Basidiomycota</taxon>
        <taxon>Agaricomycotina</taxon>
        <taxon>Agaricomycetes</taxon>
        <taxon>Polyporales</taxon>
        <taxon>Polyporaceae</taxon>
        <taxon>Polyporus</taxon>
    </lineage>
</organism>
<reference evidence="8 9" key="1">
    <citation type="journal article" date="2019" name="Nat. Ecol. Evol.">
        <title>Megaphylogeny resolves global patterns of mushroom evolution.</title>
        <authorList>
            <person name="Varga T."/>
            <person name="Krizsan K."/>
            <person name="Foldi C."/>
            <person name="Dima B."/>
            <person name="Sanchez-Garcia M."/>
            <person name="Sanchez-Ramirez S."/>
            <person name="Szollosi G.J."/>
            <person name="Szarkandi J.G."/>
            <person name="Papp V."/>
            <person name="Albert L."/>
            <person name="Andreopoulos W."/>
            <person name="Angelini C."/>
            <person name="Antonin V."/>
            <person name="Barry K.W."/>
            <person name="Bougher N.L."/>
            <person name="Buchanan P."/>
            <person name="Buyck B."/>
            <person name="Bense V."/>
            <person name="Catcheside P."/>
            <person name="Chovatia M."/>
            <person name="Cooper J."/>
            <person name="Damon W."/>
            <person name="Desjardin D."/>
            <person name="Finy P."/>
            <person name="Geml J."/>
            <person name="Haridas S."/>
            <person name="Hughes K."/>
            <person name="Justo A."/>
            <person name="Karasinski D."/>
            <person name="Kautmanova I."/>
            <person name="Kiss B."/>
            <person name="Kocsube S."/>
            <person name="Kotiranta H."/>
            <person name="LaButti K.M."/>
            <person name="Lechner B.E."/>
            <person name="Liimatainen K."/>
            <person name="Lipzen A."/>
            <person name="Lukacs Z."/>
            <person name="Mihaltcheva S."/>
            <person name="Morgado L.N."/>
            <person name="Niskanen T."/>
            <person name="Noordeloos M.E."/>
            <person name="Ohm R.A."/>
            <person name="Ortiz-Santana B."/>
            <person name="Ovrebo C."/>
            <person name="Racz N."/>
            <person name="Riley R."/>
            <person name="Savchenko A."/>
            <person name="Shiryaev A."/>
            <person name="Soop K."/>
            <person name="Spirin V."/>
            <person name="Szebenyi C."/>
            <person name="Tomsovsky M."/>
            <person name="Tulloss R.E."/>
            <person name="Uehling J."/>
            <person name="Grigoriev I.V."/>
            <person name="Vagvolgyi C."/>
            <person name="Papp T."/>
            <person name="Martin F.M."/>
            <person name="Miettinen O."/>
            <person name="Hibbett D.S."/>
            <person name="Nagy L.G."/>
        </authorList>
    </citation>
    <scope>NUCLEOTIDE SEQUENCE [LARGE SCALE GENOMIC DNA]</scope>
    <source>
        <strain evidence="8 9">HHB13444</strain>
    </source>
</reference>
<gene>
    <name evidence="8" type="ORF">K466DRAFT_600004</name>
</gene>
<comment type="similarity">
    <text evidence="3 7">Belongs to the cytochrome c oxidase VIIc family.</text>
</comment>
<keyword evidence="6 7" id="KW-0472">Membrane</keyword>
<sequence length="74" mass="7932">MSLLARSAAAPLRQVAVRARAAPVRSMHGEYKHIPFDYNKKGVFGAKVAAYLITGFSVPFVAAYYQLSKSAGAS</sequence>
<dbReference type="GO" id="GO:0045277">
    <property type="term" value="C:respiratory chain complex IV"/>
    <property type="evidence" value="ECO:0007669"/>
    <property type="project" value="UniProtKB-UniRule"/>
</dbReference>
<comment type="subcellular location">
    <subcellularLocation>
        <location evidence="1 7">Mitochondrion inner membrane</location>
        <topology evidence="1 7">Single-pass membrane protein</topology>
    </subcellularLocation>
</comment>
<dbReference type="AlphaFoldDB" id="A0A5C3PE03"/>
<accession>A0A5C3PE03</accession>
<dbReference type="Pfam" id="PF02935">
    <property type="entry name" value="COX7C"/>
    <property type="match status" value="1"/>
</dbReference>
<dbReference type="InterPro" id="IPR036636">
    <property type="entry name" value="COX7C/Cox8_sf"/>
</dbReference>
<evidence type="ECO:0000256" key="2">
    <source>
        <dbReference type="ARBA" id="ARBA00004673"/>
    </source>
</evidence>
<evidence type="ECO:0000256" key="4">
    <source>
        <dbReference type="ARBA" id="ARBA00022792"/>
    </source>
</evidence>
<evidence type="ECO:0000256" key="1">
    <source>
        <dbReference type="ARBA" id="ARBA00004434"/>
    </source>
</evidence>
<feature type="transmembrane region" description="Helical" evidence="7">
    <location>
        <begin position="45"/>
        <end position="65"/>
    </location>
</feature>
<evidence type="ECO:0000256" key="5">
    <source>
        <dbReference type="ARBA" id="ARBA00023128"/>
    </source>
</evidence>
<keyword evidence="7" id="KW-1133">Transmembrane helix</keyword>
<dbReference type="UniPathway" id="UPA00705"/>
<dbReference type="Gene3D" id="4.10.49.10">
    <property type="entry name" value="Cytochrome c oxidase subunit VIIc"/>
    <property type="match status" value="1"/>
</dbReference>
<dbReference type="InterPro" id="IPR004202">
    <property type="entry name" value="COX7C/Cox8"/>
</dbReference>
<proteinExistence type="inferred from homology"/>
<dbReference type="GO" id="GO:0005743">
    <property type="term" value="C:mitochondrial inner membrane"/>
    <property type="evidence" value="ECO:0007669"/>
    <property type="project" value="UniProtKB-SubCell"/>
</dbReference>
<protein>
    <recommendedName>
        <fullName evidence="7">Cytochrome c oxidase subunit 8, mitochondrial</fullName>
    </recommendedName>
    <alternativeName>
        <fullName evidence="7">Cytochrome c oxidase polypeptide VIII</fullName>
    </alternativeName>
</protein>
<name>A0A5C3PE03_9APHY</name>
<evidence type="ECO:0000256" key="3">
    <source>
        <dbReference type="ARBA" id="ARBA00010514"/>
    </source>
</evidence>
<dbReference type="GO" id="GO:0006123">
    <property type="term" value="P:mitochondrial electron transport, cytochrome c to oxygen"/>
    <property type="evidence" value="ECO:0007669"/>
    <property type="project" value="UniProtKB-UniRule"/>
</dbReference>
<evidence type="ECO:0000313" key="8">
    <source>
        <dbReference type="EMBL" id="TFK86828.1"/>
    </source>
</evidence>
<comment type="subunit">
    <text evidence="7">Component of the cytochrome c oxidase (complex IV, CIV), a multisubunit enzyme composed of a catalytic core of 3 subunits and several supernumerary subunits. The complex exists as a monomer or a dimer and forms supercomplexes (SCs) in the inner mitochondrial membrane with ubiquinol-cytochrome c oxidoreductase (cytochrome b-c1 complex, complex III, CIII).</text>
</comment>
<dbReference type="Proteomes" id="UP000308197">
    <property type="component" value="Unassembled WGS sequence"/>
</dbReference>
<dbReference type="STRING" id="1314778.A0A5C3PE03"/>